<comment type="caution">
    <text evidence="2">The sequence shown here is derived from an EMBL/GenBank/DDBJ whole genome shotgun (WGS) entry which is preliminary data.</text>
</comment>
<evidence type="ECO:0000256" key="1">
    <source>
        <dbReference type="SAM" id="MobiDB-lite"/>
    </source>
</evidence>
<dbReference type="EMBL" id="CAUYUJ010015879">
    <property type="protein sequence ID" value="CAK0859230.1"/>
    <property type="molecule type" value="Genomic_DNA"/>
</dbReference>
<gene>
    <name evidence="2" type="ORF">PCOR1329_LOCUS48657</name>
</gene>
<keyword evidence="3" id="KW-1185">Reference proteome</keyword>
<feature type="compositionally biased region" description="Acidic residues" evidence="1">
    <location>
        <begin position="329"/>
        <end position="341"/>
    </location>
</feature>
<feature type="compositionally biased region" description="Low complexity" evidence="1">
    <location>
        <begin position="342"/>
        <end position="353"/>
    </location>
</feature>
<dbReference type="Proteomes" id="UP001189429">
    <property type="component" value="Unassembled WGS sequence"/>
</dbReference>
<evidence type="ECO:0000313" key="2">
    <source>
        <dbReference type="EMBL" id="CAK0859230.1"/>
    </source>
</evidence>
<name>A0ABN9UHV2_9DINO</name>
<evidence type="ECO:0000313" key="3">
    <source>
        <dbReference type="Proteomes" id="UP001189429"/>
    </source>
</evidence>
<feature type="region of interest" description="Disordered" evidence="1">
    <location>
        <begin position="188"/>
        <end position="227"/>
    </location>
</feature>
<reference evidence="2" key="1">
    <citation type="submission" date="2023-10" db="EMBL/GenBank/DDBJ databases">
        <authorList>
            <person name="Chen Y."/>
            <person name="Shah S."/>
            <person name="Dougan E. K."/>
            <person name="Thang M."/>
            <person name="Chan C."/>
        </authorList>
    </citation>
    <scope>NUCLEOTIDE SEQUENCE [LARGE SCALE GENOMIC DNA]</scope>
</reference>
<organism evidence="2 3">
    <name type="scientific">Prorocentrum cordatum</name>
    <dbReference type="NCBI Taxonomy" id="2364126"/>
    <lineage>
        <taxon>Eukaryota</taxon>
        <taxon>Sar</taxon>
        <taxon>Alveolata</taxon>
        <taxon>Dinophyceae</taxon>
        <taxon>Prorocentrales</taxon>
        <taxon>Prorocentraceae</taxon>
        <taxon>Prorocentrum</taxon>
    </lineage>
</organism>
<accession>A0ABN9UHV2</accession>
<sequence length="353" mass="38251">MSGASAPVVSAAQGAAGDASGSGGSSMANLCCSCSKPLGDNGVLVFRAGQKKADAGVFRCRVCHNLKSRMGHMFTKGLLDRSRFNAVGVDQRTSILEGAKHLYGDKLKLYIEESLERISETSETSLFKGTGVFKDESELETMFKDKPNVLAAIYRNARTITCTTTERKLWELPTYETVHVYKEQTTEIRKRKVHNESTAKAAKQPKTKPEDGPNDPAGPPKDQKQLTASDAKRLMANIWAEVQEEKLAFGGLVANVKAPEMSDYISARTLQAAIDAEATLEQLEKTLGMALTAETVAKGFVKDACAEVASALEECKRLKPRVQGALDEKAEEEGEPEEEQQEVPASEGDTMVA</sequence>
<proteinExistence type="predicted"/>
<feature type="region of interest" description="Disordered" evidence="1">
    <location>
        <begin position="320"/>
        <end position="353"/>
    </location>
</feature>
<protein>
    <submittedName>
        <fullName evidence="2">Uncharacterized protein</fullName>
    </submittedName>
</protein>